<dbReference type="PANTHER" id="PTHR34295">
    <property type="entry name" value="BIOTIN TRANSPORTER BIOY"/>
    <property type="match status" value="1"/>
</dbReference>
<organism evidence="4 5">
    <name type="scientific">Periweissella beninensis</name>
    <dbReference type="NCBI Taxonomy" id="504936"/>
    <lineage>
        <taxon>Bacteria</taxon>
        <taxon>Bacillati</taxon>
        <taxon>Bacillota</taxon>
        <taxon>Bacilli</taxon>
        <taxon>Lactobacillales</taxon>
        <taxon>Lactobacillaceae</taxon>
        <taxon>Periweissella</taxon>
    </lineage>
</organism>
<feature type="transmembrane region" description="Helical" evidence="3">
    <location>
        <begin position="149"/>
        <end position="172"/>
    </location>
</feature>
<gene>
    <name evidence="4" type="ORF">KAK10_08195</name>
</gene>
<keyword evidence="5" id="KW-1185">Reference proteome</keyword>
<evidence type="ECO:0000313" key="5">
    <source>
        <dbReference type="Proteomes" id="UP001057481"/>
    </source>
</evidence>
<keyword evidence="3" id="KW-0812">Transmembrane</keyword>
<keyword evidence="3" id="KW-1133">Transmembrane helix</keyword>
<sequence length="179" mass="19122">MVEQKQTKLRGLILAAQFAIILAIFAQITIPFGIVSLTGQTLALGLFATIASPWISTSAVGVYLLLGMIGLPVYAGGTSGITVLFGPNWGYLFGFLAYTLIVGMLMKISTSWWNIALSNVVGALTQLFMGAIGIATWNQLALGSVIKPAMLVFIPAAIVKIIIIVFVTRIIIKKFGIFN</sequence>
<feature type="transmembrane region" description="Helical" evidence="3">
    <location>
        <begin position="12"/>
        <end position="34"/>
    </location>
</feature>
<dbReference type="EMBL" id="JAGMVS010000070">
    <property type="protein sequence ID" value="MCM2437887.1"/>
    <property type="molecule type" value="Genomic_DNA"/>
</dbReference>
<protein>
    <recommendedName>
        <fullName evidence="2">Biotin transporter</fullName>
    </recommendedName>
</protein>
<keyword evidence="2" id="KW-1003">Cell membrane</keyword>
<dbReference type="RefSeq" id="WP_205143834.1">
    <property type="nucleotide sequence ID" value="NZ_JAFBDN010000012.1"/>
</dbReference>
<feature type="transmembrane region" description="Helical" evidence="3">
    <location>
        <begin position="54"/>
        <end position="77"/>
    </location>
</feature>
<dbReference type="Gene3D" id="1.10.1760.20">
    <property type="match status" value="1"/>
</dbReference>
<dbReference type="PANTHER" id="PTHR34295:SF1">
    <property type="entry name" value="BIOTIN TRANSPORTER BIOY"/>
    <property type="match status" value="1"/>
</dbReference>
<evidence type="ECO:0000256" key="2">
    <source>
        <dbReference type="PIRNR" id="PIRNR016661"/>
    </source>
</evidence>
<feature type="transmembrane region" description="Helical" evidence="3">
    <location>
        <begin position="112"/>
        <end position="137"/>
    </location>
</feature>
<dbReference type="PIRSF" id="PIRSF016661">
    <property type="entry name" value="BioY"/>
    <property type="match status" value="1"/>
</dbReference>
<evidence type="ECO:0000256" key="3">
    <source>
        <dbReference type="SAM" id="Phobius"/>
    </source>
</evidence>
<name>A0ABT0VNA0_9LACO</name>
<dbReference type="Pfam" id="PF02632">
    <property type="entry name" value="BioY"/>
    <property type="match status" value="1"/>
</dbReference>
<comment type="similarity">
    <text evidence="1 2">Belongs to the BioY family.</text>
</comment>
<accession>A0ABT0VNA0</accession>
<evidence type="ECO:0000256" key="1">
    <source>
        <dbReference type="ARBA" id="ARBA00010692"/>
    </source>
</evidence>
<proteinExistence type="inferred from homology"/>
<dbReference type="InterPro" id="IPR003784">
    <property type="entry name" value="BioY"/>
</dbReference>
<dbReference type="Proteomes" id="UP001057481">
    <property type="component" value="Unassembled WGS sequence"/>
</dbReference>
<feature type="transmembrane region" description="Helical" evidence="3">
    <location>
        <begin position="89"/>
        <end position="106"/>
    </location>
</feature>
<comment type="caution">
    <text evidence="4">The sequence shown here is derived from an EMBL/GenBank/DDBJ whole genome shotgun (WGS) entry which is preliminary data.</text>
</comment>
<keyword evidence="2 3" id="KW-0472">Membrane</keyword>
<reference evidence="4" key="1">
    <citation type="submission" date="2021-04" db="EMBL/GenBank/DDBJ databases">
        <title>Taxonomic assessment of Weissella genus.</title>
        <authorList>
            <person name="Fanelli F."/>
            <person name="Chieffi D."/>
            <person name="Dell'Aquila A."/>
            <person name="Gyu-Sung C."/>
            <person name="Franz C.M.A.P."/>
            <person name="Fusco V."/>
        </authorList>
    </citation>
    <scope>NUCLEOTIDE SEQUENCE</scope>
    <source>
        <strain evidence="4">LMG 25373</strain>
    </source>
</reference>
<comment type="subcellular location">
    <subcellularLocation>
        <location evidence="2">Cell membrane</location>
        <topology evidence="2">Multi-pass membrane protein</topology>
    </subcellularLocation>
</comment>
<keyword evidence="2" id="KW-0813">Transport</keyword>
<evidence type="ECO:0000313" key="4">
    <source>
        <dbReference type="EMBL" id="MCM2437887.1"/>
    </source>
</evidence>